<evidence type="ECO:0000256" key="3">
    <source>
        <dbReference type="ARBA" id="ARBA00022801"/>
    </source>
</evidence>
<dbReference type="Proteomes" id="UP000515808">
    <property type="component" value="Chromosome"/>
</dbReference>
<evidence type="ECO:0000256" key="1">
    <source>
        <dbReference type="ARBA" id="ARBA00022670"/>
    </source>
</evidence>
<evidence type="ECO:0000313" key="8">
    <source>
        <dbReference type="EMBL" id="QNM86079.1"/>
    </source>
</evidence>
<keyword evidence="4 6" id="KW-0862">Zinc</keyword>
<reference evidence="8 9" key="1">
    <citation type="submission" date="2020-08" db="EMBL/GenBank/DDBJ databases">
        <title>Polaribacter sp. L12M9 isolated from gut of the Korean scallop.</title>
        <authorList>
            <person name="Jeong Y.S."/>
        </authorList>
    </citation>
    <scope>NUCLEOTIDE SEQUENCE [LARGE SCALE GENOMIC DNA]</scope>
    <source>
        <strain evidence="8 9">L12M9</strain>
    </source>
</reference>
<evidence type="ECO:0000256" key="4">
    <source>
        <dbReference type="ARBA" id="ARBA00022833"/>
    </source>
</evidence>
<dbReference type="PANTHER" id="PTHR22726">
    <property type="entry name" value="METALLOENDOPEPTIDASE OMA1"/>
    <property type="match status" value="1"/>
</dbReference>
<dbReference type="InterPro" id="IPR001915">
    <property type="entry name" value="Peptidase_M48"/>
</dbReference>
<accession>A0A7G9LBT0</accession>
<dbReference type="GO" id="GO:0016020">
    <property type="term" value="C:membrane"/>
    <property type="evidence" value="ECO:0007669"/>
    <property type="project" value="TreeGrafter"/>
</dbReference>
<dbReference type="InterPro" id="IPR051156">
    <property type="entry name" value="Mito/Outer_Membr_Metalloprot"/>
</dbReference>
<evidence type="ECO:0000259" key="7">
    <source>
        <dbReference type="Pfam" id="PF01435"/>
    </source>
</evidence>
<dbReference type="Pfam" id="PF01435">
    <property type="entry name" value="Peptidase_M48"/>
    <property type="match status" value="1"/>
</dbReference>
<keyword evidence="2" id="KW-0479">Metal-binding</keyword>
<organism evidence="8 9">
    <name type="scientific">Polaribacter pectinis</name>
    <dbReference type="NCBI Taxonomy" id="2738844"/>
    <lineage>
        <taxon>Bacteria</taxon>
        <taxon>Pseudomonadati</taxon>
        <taxon>Bacteroidota</taxon>
        <taxon>Flavobacteriia</taxon>
        <taxon>Flavobacteriales</taxon>
        <taxon>Flavobacteriaceae</taxon>
    </lineage>
</organism>
<dbReference type="PANTHER" id="PTHR22726:SF1">
    <property type="entry name" value="METALLOENDOPEPTIDASE OMA1, MITOCHONDRIAL"/>
    <property type="match status" value="1"/>
</dbReference>
<evidence type="ECO:0000313" key="9">
    <source>
        <dbReference type="Proteomes" id="UP000515808"/>
    </source>
</evidence>
<keyword evidence="1 6" id="KW-0645">Protease</keyword>
<dbReference type="GO" id="GO:0051603">
    <property type="term" value="P:proteolysis involved in protein catabolic process"/>
    <property type="evidence" value="ECO:0007669"/>
    <property type="project" value="TreeGrafter"/>
</dbReference>
<dbReference type="GO" id="GO:0004222">
    <property type="term" value="F:metalloendopeptidase activity"/>
    <property type="evidence" value="ECO:0007669"/>
    <property type="project" value="InterPro"/>
</dbReference>
<evidence type="ECO:0000256" key="6">
    <source>
        <dbReference type="RuleBase" id="RU003983"/>
    </source>
</evidence>
<comment type="similarity">
    <text evidence="6">Belongs to the peptidase M48 family.</text>
</comment>
<evidence type="ECO:0000256" key="2">
    <source>
        <dbReference type="ARBA" id="ARBA00022723"/>
    </source>
</evidence>
<sequence>MIKKIAIISILLFSITFSSQNLRLIDTTDFELRKNLTKNLKTKHTFIYKSLKKEYRGKLRTEITSLYKSKHKEFLKNLNKDKFIFDTLFTKYSDSLTQLIVKNNPKLKRKNISVFISKNPTINALNVGEGIVVLNIGLFKYFENEDQLVSVLAHEIAHESLNHVSNNILHIAELRTSKLRKNQAKKIRKEKYNTYDKSFKILKNLMYSDSKTHRKKEMQADSVGYLLYKNTTLNKPNYLSALQLLADYETLPTINLDSTVYKRFFNIPKQPFKDSWLKVEKFSDYDYSKYTEKINKDSVKSHPEFTERILKLKKDFPELSINDSLSKSSKGSSFIKLQQLARKGDIVNFYDLEEYGYSIRLILKKLSKDSTNTYLKKWLGKNFLSLYKAKKKYRLNRYIERINPKEQTKEYQQFLSFIWNLNLNEIKNIGDYYSEI</sequence>
<evidence type="ECO:0000256" key="5">
    <source>
        <dbReference type="ARBA" id="ARBA00023049"/>
    </source>
</evidence>
<protein>
    <submittedName>
        <fullName evidence="8">M48 family metalloprotease</fullName>
    </submittedName>
</protein>
<dbReference type="AlphaFoldDB" id="A0A7G9LBT0"/>
<feature type="domain" description="Peptidase M48" evidence="7">
    <location>
        <begin position="109"/>
        <end position="314"/>
    </location>
</feature>
<dbReference type="EMBL" id="CP060695">
    <property type="protein sequence ID" value="QNM86079.1"/>
    <property type="molecule type" value="Genomic_DNA"/>
</dbReference>
<keyword evidence="5 6" id="KW-0482">Metalloprotease</keyword>
<name>A0A7G9LBT0_9FLAO</name>
<comment type="cofactor">
    <cofactor evidence="6">
        <name>Zn(2+)</name>
        <dbReference type="ChEBI" id="CHEBI:29105"/>
    </cofactor>
    <text evidence="6">Binds 1 zinc ion per subunit.</text>
</comment>
<proteinExistence type="inferred from homology"/>
<keyword evidence="9" id="KW-1185">Reference proteome</keyword>
<dbReference type="Gene3D" id="3.30.2010.10">
    <property type="entry name" value="Metalloproteases ('zincins'), catalytic domain"/>
    <property type="match status" value="1"/>
</dbReference>
<dbReference type="KEGG" id="ppec:H9W90_02890"/>
<keyword evidence="3 6" id="KW-0378">Hydrolase</keyword>
<dbReference type="GO" id="GO:0046872">
    <property type="term" value="F:metal ion binding"/>
    <property type="evidence" value="ECO:0007669"/>
    <property type="project" value="UniProtKB-KW"/>
</dbReference>
<dbReference type="RefSeq" id="WP_187482968.1">
    <property type="nucleotide sequence ID" value="NZ_CP060695.1"/>
</dbReference>
<gene>
    <name evidence="8" type="ORF">H9W90_02890</name>
</gene>